<dbReference type="Gene3D" id="3.40.50.300">
    <property type="entry name" value="P-loop containing nucleotide triphosphate hydrolases"/>
    <property type="match status" value="1"/>
</dbReference>
<evidence type="ECO:0000313" key="10">
    <source>
        <dbReference type="Proteomes" id="UP001321766"/>
    </source>
</evidence>
<accession>A0ABN6S903</accession>
<keyword evidence="10" id="KW-1185">Reference proteome</keyword>
<keyword evidence="7" id="KW-0472">Membrane</keyword>
<dbReference type="InterPro" id="IPR003439">
    <property type="entry name" value="ABC_transporter-like_ATP-bd"/>
</dbReference>
<protein>
    <submittedName>
        <fullName evidence="9">Methionine import ATP-binding protein MetN</fullName>
    </submittedName>
</protein>
<dbReference type="SUPFAM" id="SSF52540">
    <property type="entry name" value="P-loop containing nucleoside triphosphate hydrolases"/>
    <property type="match status" value="1"/>
</dbReference>
<keyword evidence="6" id="KW-0029">Amino-acid transport</keyword>
<dbReference type="SMART" id="SM00930">
    <property type="entry name" value="NIL"/>
    <property type="match status" value="1"/>
</dbReference>
<dbReference type="InterPro" id="IPR027417">
    <property type="entry name" value="P-loop_NTPase"/>
</dbReference>
<evidence type="ECO:0000256" key="4">
    <source>
        <dbReference type="ARBA" id="ARBA00022840"/>
    </source>
</evidence>
<dbReference type="SMART" id="SM00382">
    <property type="entry name" value="AAA"/>
    <property type="match status" value="1"/>
</dbReference>
<dbReference type="CDD" id="cd03258">
    <property type="entry name" value="ABC_MetN_methionine_transporter"/>
    <property type="match status" value="1"/>
</dbReference>
<dbReference type="Pfam" id="PF09383">
    <property type="entry name" value="NIL"/>
    <property type="match status" value="1"/>
</dbReference>
<evidence type="ECO:0000256" key="6">
    <source>
        <dbReference type="ARBA" id="ARBA00022970"/>
    </source>
</evidence>
<dbReference type="InterPro" id="IPR045865">
    <property type="entry name" value="ACT-like_dom_sf"/>
</dbReference>
<keyword evidence="2" id="KW-1003">Cell membrane</keyword>
<feature type="domain" description="ABC transporter" evidence="8">
    <location>
        <begin position="13"/>
        <end position="253"/>
    </location>
</feature>
<dbReference type="PROSITE" id="PS50893">
    <property type="entry name" value="ABC_TRANSPORTER_2"/>
    <property type="match status" value="1"/>
</dbReference>
<dbReference type="GO" id="GO:0005524">
    <property type="term" value="F:ATP binding"/>
    <property type="evidence" value="ECO:0007669"/>
    <property type="project" value="UniProtKB-KW"/>
</dbReference>
<evidence type="ECO:0000313" key="9">
    <source>
        <dbReference type="EMBL" id="BDR52634.1"/>
    </source>
</evidence>
<dbReference type="InterPro" id="IPR018449">
    <property type="entry name" value="NIL_domain"/>
</dbReference>
<evidence type="ECO:0000256" key="1">
    <source>
        <dbReference type="ARBA" id="ARBA00022448"/>
    </source>
</evidence>
<evidence type="ECO:0000256" key="2">
    <source>
        <dbReference type="ARBA" id="ARBA00022475"/>
    </source>
</evidence>
<dbReference type="Proteomes" id="UP001321766">
    <property type="component" value="Chromosome"/>
</dbReference>
<keyword evidence="1" id="KW-0813">Transport</keyword>
<gene>
    <name evidence="9" type="primary">metN</name>
    <name evidence="9" type="ORF">KIM372_05410</name>
</gene>
<dbReference type="Pfam" id="PF00005">
    <property type="entry name" value="ABC_tran"/>
    <property type="match status" value="1"/>
</dbReference>
<sequence>MPELLRPQGPAAISMSHVSKIYHSDEEGDRTALADINLDIAVGDIFGIIGLSGAGKSTLVRCINGLETYQGGSLRVRGQEVSTLDAKGLRQLRQRTGMIFQHFNLMPSRTLLGNVELPLANTGMTRRQRTERAQELLDLVGLSQLAQSYPGELSGGQQQRVAIARALANRPDILLSDEATSALDPNTTKSILALLRDLHDRLGITVVLITHEMAVVRQICNRLAVIDQGRIVEEGRVFDVFAKPQAALTRSFVATTSNLDKVNDLVEQDSPIVHLEPGQVLLKMSYLSKAVNQAVVSTISREFDVDVNIIFGDVDVVEGSQLGGLVVRLEGSADHVSAALDYMRNQQIGIEVLNRG</sequence>
<keyword evidence="4 9" id="KW-0067">ATP-binding</keyword>
<name>A0ABN6S903_9BIFI</name>
<keyword evidence="3" id="KW-0547">Nucleotide-binding</keyword>
<evidence type="ECO:0000256" key="7">
    <source>
        <dbReference type="ARBA" id="ARBA00023136"/>
    </source>
</evidence>
<dbReference type="SUPFAM" id="SSF55021">
    <property type="entry name" value="ACT-like"/>
    <property type="match status" value="1"/>
</dbReference>
<evidence type="ECO:0000256" key="3">
    <source>
        <dbReference type="ARBA" id="ARBA00022741"/>
    </source>
</evidence>
<dbReference type="InterPro" id="IPR017871">
    <property type="entry name" value="ABC_transporter-like_CS"/>
</dbReference>
<organism evidence="9 10">
    <name type="scientific">Bombiscardovia nodaiensis</name>
    <dbReference type="NCBI Taxonomy" id="2932181"/>
    <lineage>
        <taxon>Bacteria</taxon>
        <taxon>Bacillati</taxon>
        <taxon>Actinomycetota</taxon>
        <taxon>Actinomycetes</taxon>
        <taxon>Bifidobacteriales</taxon>
        <taxon>Bifidobacteriaceae</taxon>
        <taxon>Bombiscardovia</taxon>
    </lineage>
</organism>
<dbReference type="InterPro" id="IPR003593">
    <property type="entry name" value="AAA+_ATPase"/>
</dbReference>
<dbReference type="PANTHER" id="PTHR43166">
    <property type="entry name" value="AMINO ACID IMPORT ATP-BINDING PROTEIN"/>
    <property type="match status" value="1"/>
</dbReference>
<dbReference type="PANTHER" id="PTHR43166:SF30">
    <property type="entry name" value="METHIONINE IMPORT ATP-BINDING PROTEIN METN"/>
    <property type="match status" value="1"/>
</dbReference>
<evidence type="ECO:0000259" key="8">
    <source>
        <dbReference type="PROSITE" id="PS50893"/>
    </source>
</evidence>
<dbReference type="InterPro" id="IPR041701">
    <property type="entry name" value="MetN_ABC"/>
</dbReference>
<dbReference type="InterPro" id="IPR050086">
    <property type="entry name" value="MetN_ABC_transporter-like"/>
</dbReference>
<proteinExistence type="predicted"/>
<reference evidence="9 10" key="1">
    <citation type="journal article" date="2023" name="Microbiol. Spectr.">
        <title>Symbiosis of Carpenter Bees with Uncharacterized Lactic Acid Bacteria Showing NAD Auxotrophy.</title>
        <authorList>
            <person name="Kawasaki S."/>
            <person name="Ozawa K."/>
            <person name="Mori T."/>
            <person name="Yamamoto A."/>
            <person name="Ito M."/>
            <person name="Ohkuma M."/>
            <person name="Sakamoto M."/>
            <person name="Matsutani M."/>
        </authorList>
    </citation>
    <scope>NUCLEOTIDE SEQUENCE [LARGE SCALE GENOMIC DNA]</scope>
    <source>
        <strain evidence="9 10">Kim37-2</strain>
    </source>
</reference>
<dbReference type="EMBL" id="AP026798">
    <property type="protein sequence ID" value="BDR52634.1"/>
    <property type="molecule type" value="Genomic_DNA"/>
</dbReference>
<dbReference type="PROSITE" id="PS00211">
    <property type="entry name" value="ABC_TRANSPORTER_1"/>
    <property type="match status" value="1"/>
</dbReference>
<dbReference type="Gene3D" id="3.30.70.260">
    <property type="match status" value="1"/>
</dbReference>
<evidence type="ECO:0000256" key="5">
    <source>
        <dbReference type="ARBA" id="ARBA00022967"/>
    </source>
</evidence>
<keyword evidence="5" id="KW-1278">Translocase</keyword>